<proteinExistence type="predicted"/>
<comment type="caution">
    <text evidence="1">The sequence shown here is derived from an EMBL/GenBank/DDBJ whole genome shotgun (WGS) entry which is preliminary data.</text>
</comment>
<dbReference type="Proteomes" id="UP001597383">
    <property type="component" value="Unassembled WGS sequence"/>
</dbReference>
<accession>A0ABW4VYX6</accession>
<organism evidence="1 2">
    <name type="scientific">Ornithinibacillus salinisoli</name>
    <dbReference type="NCBI Taxonomy" id="1848459"/>
    <lineage>
        <taxon>Bacteria</taxon>
        <taxon>Bacillati</taxon>
        <taxon>Bacillota</taxon>
        <taxon>Bacilli</taxon>
        <taxon>Bacillales</taxon>
        <taxon>Bacillaceae</taxon>
        <taxon>Ornithinibacillus</taxon>
    </lineage>
</organism>
<evidence type="ECO:0000313" key="1">
    <source>
        <dbReference type="EMBL" id="MFD2044512.1"/>
    </source>
</evidence>
<dbReference type="EMBL" id="JBHUHQ010000015">
    <property type="protein sequence ID" value="MFD2044512.1"/>
    <property type="molecule type" value="Genomic_DNA"/>
</dbReference>
<gene>
    <name evidence="1" type="ORF">ACFSJF_09560</name>
</gene>
<evidence type="ECO:0000313" key="2">
    <source>
        <dbReference type="Proteomes" id="UP001597383"/>
    </source>
</evidence>
<keyword evidence="2" id="KW-1185">Reference proteome</keyword>
<name>A0ABW4VYX6_9BACI</name>
<sequence length="72" mass="8248">MSYVDALCGAPLAALYNSSLLLTHRDYLPISEANSLVRNRHPNFFEGYIVIGITPRSIIQRYYNSKECSFYN</sequence>
<protein>
    <submittedName>
        <fullName evidence="1">Uncharacterized protein</fullName>
    </submittedName>
</protein>
<dbReference type="RefSeq" id="WP_377556465.1">
    <property type="nucleotide sequence ID" value="NZ_JBHUHQ010000015.1"/>
</dbReference>
<reference evidence="2" key="1">
    <citation type="journal article" date="2019" name="Int. J. Syst. Evol. Microbiol.">
        <title>The Global Catalogue of Microorganisms (GCM) 10K type strain sequencing project: providing services to taxonomists for standard genome sequencing and annotation.</title>
        <authorList>
            <consortium name="The Broad Institute Genomics Platform"/>
            <consortium name="The Broad Institute Genome Sequencing Center for Infectious Disease"/>
            <person name="Wu L."/>
            <person name="Ma J."/>
        </authorList>
    </citation>
    <scope>NUCLEOTIDE SEQUENCE [LARGE SCALE GENOMIC DNA]</scope>
    <source>
        <strain evidence="2">R28</strain>
    </source>
</reference>